<feature type="transmembrane region" description="Helical" evidence="2">
    <location>
        <begin position="237"/>
        <end position="255"/>
    </location>
</feature>
<feature type="chain" id="PRO_5040434650" description="Extracellular serine-rich protein" evidence="3">
    <location>
        <begin position="21"/>
        <end position="256"/>
    </location>
</feature>
<dbReference type="Proteomes" id="UP000838763">
    <property type="component" value="Unassembled WGS sequence"/>
</dbReference>
<keyword evidence="2" id="KW-0472">Membrane</keyword>
<sequence>MRITQNLALIGALVATGAQATVHVVKAVANPFSFLPDTVNAKVGDYIEFHFLPANHSVAKGTFKRACEPAHEYGFFSGFLPVAEGESDKVFKILVENEDPFVFYCTQGQHCASGMYGVVNPTEKKSKAAYGALVSVLEDKKAKQPSKTTPFGGALIDNPNLSKPNETETETGSENSAVPSQTRPQTGIQTQTQPAVIGVPSPTFIEINPQVTDGVVGIPQASGGAVTPGPVQASGSAIGASVALIFGAVGFAVLMI</sequence>
<dbReference type="PANTHER" id="PTHR34883:SF15">
    <property type="entry name" value="EXTRACELLULAR SERINE-RICH PROTEIN"/>
    <property type="match status" value="1"/>
</dbReference>
<keyword evidence="3" id="KW-0732">Signal</keyword>
<feature type="region of interest" description="Disordered" evidence="1">
    <location>
        <begin position="144"/>
        <end position="191"/>
    </location>
</feature>
<dbReference type="Gene3D" id="2.60.40.420">
    <property type="entry name" value="Cupredoxins - blue copper proteins"/>
    <property type="match status" value="1"/>
</dbReference>
<dbReference type="PANTHER" id="PTHR34883">
    <property type="entry name" value="SERINE-RICH PROTEIN, PUTATIVE-RELATED-RELATED"/>
    <property type="match status" value="1"/>
</dbReference>
<dbReference type="EMBL" id="CALLCH030000001">
    <property type="protein sequence ID" value="CAI4210879.1"/>
    <property type="molecule type" value="Genomic_DNA"/>
</dbReference>
<accession>A0A9P1M730</accession>
<evidence type="ECO:0000256" key="1">
    <source>
        <dbReference type="SAM" id="MobiDB-lite"/>
    </source>
</evidence>
<dbReference type="CDD" id="cd00920">
    <property type="entry name" value="Cupredoxin"/>
    <property type="match status" value="1"/>
</dbReference>
<protein>
    <recommendedName>
        <fullName evidence="6">Extracellular serine-rich protein</fullName>
    </recommendedName>
</protein>
<evidence type="ECO:0008006" key="6">
    <source>
        <dbReference type="Google" id="ProtNLM"/>
    </source>
</evidence>
<reference evidence="4" key="1">
    <citation type="submission" date="2022-11" db="EMBL/GenBank/DDBJ databases">
        <authorList>
            <person name="Scott C."/>
            <person name="Bruce N."/>
        </authorList>
    </citation>
    <scope>NUCLEOTIDE SEQUENCE</scope>
</reference>
<dbReference type="OrthoDB" id="5421909at2759"/>
<proteinExistence type="predicted"/>
<evidence type="ECO:0000313" key="4">
    <source>
        <dbReference type="EMBL" id="CAI4210879.1"/>
    </source>
</evidence>
<dbReference type="AlphaFoldDB" id="A0A9P1M730"/>
<keyword evidence="2" id="KW-1133">Transmembrane helix</keyword>
<evidence type="ECO:0000256" key="2">
    <source>
        <dbReference type="SAM" id="Phobius"/>
    </source>
</evidence>
<keyword evidence="5" id="KW-1185">Reference proteome</keyword>
<organism evidence="4 5">
    <name type="scientific">Parascedosporium putredinis</name>
    <dbReference type="NCBI Taxonomy" id="1442378"/>
    <lineage>
        <taxon>Eukaryota</taxon>
        <taxon>Fungi</taxon>
        <taxon>Dikarya</taxon>
        <taxon>Ascomycota</taxon>
        <taxon>Pezizomycotina</taxon>
        <taxon>Sordariomycetes</taxon>
        <taxon>Hypocreomycetidae</taxon>
        <taxon>Microascales</taxon>
        <taxon>Microascaceae</taxon>
        <taxon>Parascedosporium</taxon>
    </lineage>
</organism>
<dbReference type="InterPro" id="IPR008972">
    <property type="entry name" value="Cupredoxin"/>
</dbReference>
<evidence type="ECO:0000313" key="5">
    <source>
        <dbReference type="Proteomes" id="UP000838763"/>
    </source>
</evidence>
<dbReference type="InterPro" id="IPR052953">
    <property type="entry name" value="Ser-rich/MCO-related"/>
</dbReference>
<feature type="compositionally biased region" description="Polar residues" evidence="1">
    <location>
        <begin position="172"/>
        <end position="191"/>
    </location>
</feature>
<comment type="caution">
    <text evidence="4">The sequence shown here is derived from an EMBL/GenBank/DDBJ whole genome shotgun (WGS) entry which is preliminary data.</text>
</comment>
<evidence type="ECO:0000256" key="3">
    <source>
        <dbReference type="SAM" id="SignalP"/>
    </source>
</evidence>
<keyword evidence="2" id="KW-0812">Transmembrane</keyword>
<dbReference type="SUPFAM" id="SSF49503">
    <property type="entry name" value="Cupredoxins"/>
    <property type="match status" value="1"/>
</dbReference>
<name>A0A9P1M730_9PEZI</name>
<gene>
    <name evidence="4" type="ORF">PPNO1_LOCUS677</name>
</gene>
<feature type="signal peptide" evidence="3">
    <location>
        <begin position="1"/>
        <end position="20"/>
    </location>
</feature>